<dbReference type="GO" id="GO:0015288">
    <property type="term" value="F:porin activity"/>
    <property type="evidence" value="ECO:0007669"/>
    <property type="project" value="InterPro"/>
</dbReference>
<evidence type="ECO:0000313" key="3">
    <source>
        <dbReference type="EMBL" id="TNJ39869.1"/>
    </source>
</evidence>
<dbReference type="InterPro" id="IPR033900">
    <property type="entry name" value="Gram_neg_porin_domain"/>
</dbReference>
<feature type="domain" description="Porin" evidence="2">
    <location>
        <begin position="10"/>
        <end position="326"/>
    </location>
</feature>
<proteinExistence type="predicted"/>
<feature type="chain" id="PRO_5023139375" evidence="1">
    <location>
        <begin position="23"/>
        <end position="374"/>
    </location>
</feature>
<evidence type="ECO:0000256" key="1">
    <source>
        <dbReference type="SAM" id="SignalP"/>
    </source>
</evidence>
<dbReference type="EMBL" id="VDCH01000003">
    <property type="protein sequence ID" value="TNJ39869.1"/>
    <property type="molecule type" value="Genomic_DNA"/>
</dbReference>
<evidence type="ECO:0000313" key="4">
    <source>
        <dbReference type="Proteomes" id="UP000308271"/>
    </source>
</evidence>
<keyword evidence="4" id="KW-1185">Reference proteome</keyword>
<accession>A0A5C4SAA2</accession>
<dbReference type="Pfam" id="PF13609">
    <property type="entry name" value="Porin_4"/>
    <property type="match status" value="1"/>
</dbReference>
<reference evidence="3 4" key="1">
    <citation type="submission" date="2019-05" db="EMBL/GenBank/DDBJ databases">
        <title>Draft Whole-Genome sequence of the green sulfur bacterium Chlorobaculum thiosulfatiphilum DSM 249.</title>
        <authorList>
            <person name="Meyer T.E."/>
            <person name="Kyndt J.A."/>
        </authorList>
    </citation>
    <scope>NUCLEOTIDE SEQUENCE [LARGE SCALE GENOMIC DNA]</scope>
    <source>
        <strain evidence="3 4">DSM 249</strain>
    </source>
</reference>
<keyword evidence="1" id="KW-0732">Signal</keyword>
<dbReference type="SUPFAM" id="SSF56935">
    <property type="entry name" value="Porins"/>
    <property type="match status" value="1"/>
</dbReference>
<organism evidence="3 4">
    <name type="scientific">Chlorobaculum thiosulfatiphilum</name>
    <name type="common">Chlorobium limicola f.sp. thiosulfatophilum</name>
    <dbReference type="NCBI Taxonomy" id="115852"/>
    <lineage>
        <taxon>Bacteria</taxon>
        <taxon>Pseudomonadati</taxon>
        <taxon>Chlorobiota</taxon>
        <taxon>Chlorobiia</taxon>
        <taxon>Chlorobiales</taxon>
        <taxon>Chlorobiaceae</taxon>
        <taxon>Chlorobaculum</taxon>
    </lineage>
</organism>
<comment type="caution">
    <text evidence="3">The sequence shown here is derived from an EMBL/GenBank/DDBJ whole genome shotgun (WGS) entry which is preliminary data.</text>
</comment>
<dbReference type="AlphaFoldDB" id="A0A5C4SAA2"/>
<sequence>MKKMLSLAAMFAVLAYASPASAELKLSGDASMRLRGQFEDTEVNDNATTNTDDLNFAYRLRLKAAADLGNGYFVKALLTTDTTNNLGLSADGWNTVTGGEDAELDISQLYFGRMQENCHWMVGRLPLNSVNNPIFDLTLYPIVYGIGSGSPVGLADTAVATYNMDRVYGLNYGGKLGSGEANATLVVFDNNMRGDHAGEGNGIFNDGYALHLSYKDKLGEVTVEPQAIISLTNLDGLVYQGITPNTFGLNMTVPAGDAKIGMSALYTACDDTSDAGEEVDYSGYLLRLKGEVGNFLAWVDYNQTSDKTDGKDDDYDNLFVWAQYKFNVYESAAGSFSLTPTVRYWAAGYEDNDGNSADVDYSRLRTELVATVTF</sequence>
<feature type="signal peptide" evidence="1">
    <location>
        <begin position="1"/>
        <end position="22"/>
    </location>
</feature>
<name>A0A5C4SAA2_CHLTI</name>
<dbReference type="Proteomes" id="UP000308271">
    <property type="component" value="Unassembled WGS sequence"/>
</dbReference>
<dbReference type="OrthoDB" id="596847at2"/>
<evidence type="ECO:0000259" key="2">
    <source>
        <dbReference type="Pfam" id="PF13609"/>
    </source>
</evidence>
<protein>
    <submittedName>
        <fullName evidence="3">Porin</fullName>
    </submittedName>
</protein>
<dbReference type="RefSeq" id="WP_139456171.1">
    <property type="nucleotide sequence ID" value="NZ_VDCH01000003.1"/>
</dbReference>
<gene>
    <name evidence="3" type="ORF">FGF66_02755</name>
</gene>
<dbReference type="GO" id="GO:0016020">
    <property type="term" value="C:membrane"/>
    <property type="evidence" value="ECO:0007669"/>
    <property type="project" value="InterPro"/>
</dbReference>